<evidence type="ECO:0000313" key="9">
    <source>
        <dbReference type="EMBL" id="KAK5538680.1"/>
    </source>
</evidence>
<gene>
    <name evidence="9" type="ORF">LTR25_004223</name>
</gene>
<evidence type="ECO:0000313" key="10">
    <source>
        <dbReference type="Proteomes" id="UP001345827"/>
    </source>
</evidence>
<keyword evidence="10" id="KW-1185">Reference proteome</keyword>
<dbReference type="SUPFAM" id="SSF57667">
    <property type="entry name" value="beta-beta-alpha zinc fingers"/>
    <property type="match status" value="1"/>
</dbReference>
<protein>
    <recommendedName>
        <fullName evidence="8">C2H2-type domain-containing protein</fullName>
    </recommendedName>
</protein>
<dbReference type="EMBL" id="JAXLQG010000006">
    <property type="protein sequence ID" value="KAK5538680.1"/>
    <property type="molecule type" value="Genomic_DNA"/>
</dbReference>
<comment type="caution">
    <text evidence="9">The sequence shown here is derived from an EMBL/GenBank/DDBJ whole genome shotgun (WGS) entry which is preliminary data.</text>
</comment>
<evidence type="ECO:0000256" key="6">
    <source>
        <dbReference type="ARBA" id="ARBA00023242"/>
    </source>
</evidence>
<dbReference type="Pfam" id="PF12874">
    <property type="entry name" value="zf-met"/>
    <property type="match status" value="1"/>
</dbReference>
<evidence type="ECO:0000256" key="7">
    <source>
        <dbReference type="PROSITE-ProRule" id="PRU00042"/>
    </source>
</evidence>
<organism evidence="9 10">
    <name type="scientific">Vermiconidia calcicola</name>
    <dbReference type="NCBI Taxonomy" id="1690605"/>
    <lineage>
        <taxon>Eukaryota</taxon>
        <taxon>Fungi</taxon>
        <taxon>Dikarya</taxon>
        <taxon>Ascomycota</taxon>
        <taxon>Pezizomycotina</taxon>
        <taxon>Dothideomycetes</taxon>
        <taxon>Dothideomycetidae</taxon>
        <taxon>Mycosphaerellales</taxon>
        <taxon>Extremaceae</taxon>
        <taxon>Vermiconidia</taxon>
    </lineage>
</organism>
<dbReference type="PANTHER" id="PTHR24388:SF54">
    <property type="entry name" value="PROTEIN ESCARGOT"/>
    <property type="match status" value="1"/>
</dbReference>
<dbReference type="PROSITE" id="PS00028">
    <property type="entry name" value="ZINC_FINGER_C2H2_1"/>
    <property type="match status" value="1"/>
</dbReference>
<dbReference type="AlphaFoldDB" id="A0AAV9QCX1"/>
<accession>A0AAV9QCX1</accession>
<feature type="domain" description="C2H2-type" evidence="8">
    <location>
        <begin position="20"/>
        <end position="48"/>
    </location>
</feature>
<keyword evidence="2" id="KW-0479">Metal-binding</keyword>
<evidence type="ECO:0000256" key="4">
    <source>
        <dbReference type="ARBA" id="ARBA00022771"/>
    </source>
</evidence>
<keyword evidence="4 7" id="KW-0863">Zinc-finger</keyword>
<evidence type="ECO:0000256" key="3">
    <source>
        <dbReference type="ARBA" id="ARBA00022737"/>
    </source>
</evidence>
<proteinExistence type="predicted"/>
<dbReference type="InterPro" id="IPR013087">
    <property type="entry name" value="Znf_C2H2_type"/>
</dbReference>
<keyword evidence="6" id="KW-0539">Nucleus</keyword>
<reference evidence="9 10" key="1">
    <citation type="submission" date="2023-06" db="EMBL/GenBank/DDBJ databases">
        <title>Black Yeasts Isolated from many extreme environments.</title>
        <authorList>
            <person name="Coleine C."/>
            <person name="Stajich J.E."/>
            <person name="Selbmann L."/>
        </authorList>
    </citation>
    <scope>NUCLEOTIDE SEQUENCE [LARGE SCALE GENOMIC DNA]</scope>
    <source>
        <strain evidence="9 10">CCFEE 5887</strain>
    </source>
</reference>
<dbReference type="Proteomes" id="UP001345827">
    <property type="component" value="Unassembled WGS sequence"/>
</dbReference>
<dbReference type="PANTHER" id="PTHR24388">
    <property type="entry name" value="ZINC FINGER PROTEIN"/>
    <property type="match status" value="1"/>
</dbReference>
<evidence type="ECO:0000256" key="2">
    <source>
        <dbReference type="ARBA" id="ARBA00022723"/>
    </source>
</evidence>
<comment type="subcellular location">
    <subcellularLocation>
        <location evidence="1">Nucleus</location>
    </subcellularLocation>
</comment>
<dbReference type="SMART" id="SM00355">
    <property type="entry name" value="ZnF_C2H2"/>
    <property type="match status" value="2"/>
</dbReference>
<evidence type="ECO:0000259" key="8">
    <source>
        <dbReference type="PROSITE" id="PS50157"/>
    </source>
</evidence>
<dbReference type="GO" id="GO:0000981">
    <property type="term" value="F:DNA-binding transcription factor activity, RNA polymerase II-specific"/>
    <property type="evidence" value="ECO:0007669"/>
    <property type="project" value="TreeGrafter"/>
</dbReference>
<keyword evidence="3" id="KW-0677">Repeat</keyword>
<evidence type="ECO:0000256" key="5">
    <source>
        <dbReference type="ARBA" id="ARBA00022833"/>
    </source>
</evidence>
<keyword evidence="5" id="KW-0862">Zinc</keyword>
<dbReference type="Gene3D" id="3.30.160.60">
    <property type="entry name" value="Classic Zinc Finger"/>
    <property type="match status" value="1"/>
</dbReference>
<name>A0AAV9QCX1_9PEZI</name>
<dbReference type="PROSITE" id="PS50157">
    <property type="entry name" value="ZINC_FINGER_C2H2_2"/>
    <property type="match status" value="1"/>
</dbReference>
<dbReference type="GO" id="GO:0008270">
    <property type="term" value="F:zinc ion binding"/>
    <property type="evidence" value="ECO:0007669"/>
    <property type="project" value="UniProtKB-KW"/>
</dbReference>
<dbReference type="InterPro" id="IPR050527">
    <property type="entry name" value="Snail/Krueppel_Znf"/>
</dbReference>
<dbReference type="InterPro" id="IPR036236">
    <property type="entry name" value="Znf_C2H2_sf"/>
</dbReference>
<evidence type="ECO:0000256" key="1">
    <source>
        <dbReference type="ARBA" id="ARBA00004123"/>
    </source>
</evidence>
<dbReference type="GO" id="GO:0005634">
    <property type="term" value="C:nucleus"/>
    <property type="evidence" value="ECO:0007669"/>
    <property type="project" value="UniProtKB-SubCell"/>
</dbReference>
<dbReference type="GO" id="GO:0000978">
    <property type="term" value="F:RNA polymerase II cis-regulatory region sequence-specific DNA binding"/>
    <property type="evidence" value="ECO:0007669"/>
    <property type="project" value="TreeGrafter"/>
</dbReference>
<sequence>MASNNNNAANNANGQQRKRFACELCNKYFTAQSSLNVHVASKHEGKRFECGECHEGFTDPSNHKRHVANCKQQGPWYHCPWGSCPHSGVRALPDVILMTKEDMAKVEAGELNISALQTTEQSEGYNTPEVPQQAPGQQAQAQVEDEDPAVYNAGVLGQSGYQPAANVYFDDVANEFNYSLFAQRLVEATDDMAATQENPGHNGQNFNLGMYLQESNMDNVGLQAQVNLGHSGQAFPFGPQHFYWG</sequence>